<keyword evidence="2 3" id="KW-0040">ANK repeat</keyword>
<accession>A0A0K6SAP0</accession>
<feature type="region of interest" description="Disordered" evidence="4">
    <location>
        <begin position="259"/>
        <end position="320"/>
    </location>
</feature>
<keyword evidence="1" id="KW-0677">Repeat</keyword>
<dbReference type="PROSITE" id="PS50297">
    <property type="entry name" value="ANK_REP_REGION"/>
    <property type="match status" value="2"/>
</dbReference>
<organism evidence="5">
    <name type="scientific">Chromera velia CCMP2878</name>
    <dbReference type="NCBI Taxonomy" id="1169474"/>
    <lineage>
        <taxon>Eukaryota</taxon>
        <taxon>Sar</taxon>
        <taxon>Alveolata</taxon>
        <taxon>Colpodellida</taxon>
        <taxon>Chromeraceae</taxon>
        <taxon>Chromera</taxon>
    </lineage>
</organism>
<dbReference type="PROSITE" id="PS50088">
    <property type="entry name" value="ANK_REPEAT"/>
    <property type="match status" value="2"/>
</dbReference>
<feature type="region of interest" description="Disordered" evidence="4">
    <location>
        <begin position="127"/>
        <end position="150"/>
    </location>
</feature>
<name>A0A0K6SAP0_9ALVE</name>
<evidence type="ECO:0000256" key="4">
    <source>
        <dbReference type="SAM" id="MobiDB-lite"/>
    </source>
</evidence>
<feature type="region of interest" description="Disordered" evidence="4">
    <location>
        <begin position="334"/>
        <end position="366"/>
    </location>
</feature>
<evidence type="ECO:0000256" key="1">
    <source>
        <dbReference type="ARBA" id="ARBA00022737"/>
    </source>
</evidence>
<feature type="repeat" description="ANK" evidence="3">
    <location>
        <begin position="62"/>
        <end position="86"/>
    </location>
</feature>
<evidence type="ECO:0000256" key="3">
    <source>
        <dbReference type="PROSITE-ProRule" id="PRU00023"/>
    </source>
</evidence>
<feature type="region of interest" description="Disordered" evidence="4">
    <location>
        <begin position="386"/>
        <end position="413"/>
    </location>
</feature>
<reference evidence="5" key="1">
    <citation type="submission" date="2014-11" db="EMBL/GenBank/DDBJ databases">
        <title>Molecular phylogeny of cliff fern family Woodsiaceae with morphological implications.</title>
        <authorList>
            <person name="Shao Y.-Z."/>
            <person name="Wei R."/>
            <person name="Zhang X.-C."/>
        </authorList>
    </citation>
    <scope>NUCLEOTIDE SEQUENCE</scope>
</reference>
<dbReference type="Gene3D" id="1.25.40.20">
    <property type="entry name" value="Ankyrin repeat-containing domain"/>
    <property type="match status" value="1"/>
</dbReference>
<dbReference type="AlphaFoldDB" id="A0A0K6SAP0"/>
<feature type="repeat" description="ANK" evidence="3">
    <location>
        <begin position="29"/>
        <end position="61"/>
    </location>
</feature>
<dbReference type="Pfam" id="PF12796">
    <property type="entry name" value="Ank_2"/>
    <property type="match status" value="1"/>
</dbReference>
<dbReference type="InterPro" id="IPR036770">
    <property type="entry name" value="Ankyrin_rpt-contain_sf"/>
</dbReference>
<proteinExistence type="predicted"/>
<gene>
    <name evidence="5" type="ORF">Cvel_10546.t2</name>
</gene>
<sequence length="413" mass="44722">MALAREAETESSSTQQNTLHLSVDAPDEEGASALHFAALEGHADVIATLVEAGAYVDKRNVRGETPLHLAMAGLHFEAVDCLLEKGKASAVFSTNTPANARARGSCGSFSVLHALAVGVFLVRPSQQEQDEARHHGTSVGPPVESPIPRPYPLHRRVEKAARIMERFDDTVDPREYSSLRDSRGRGAGTLLRLFFRRFNAALANSKAAAATRYTETIPPSGSARIIEADRAKVPDTAAVAQRQALFDALVSGTNPALAGVTSHSSPLGDGLPEVWGWNDSFEDTQRPSSAERRRRIPKKPPAQEPVNVDTGGPPELSRGTYETGADILKTSAVSEERIPGKRQKLRLGDETDAEARKRTEKGTGALREEGRWHLLFSQASSLATALDEGVPSDGPYSRLKLNRRPLYFKQPEA</sequence>
<dbReference type="EMBL" id="CDMZ01004910">
    <property type="protein sequence ID" value="CUC10641.1"/>
    <property type="molecule type" value="Genomic_DNA"/>
</dbReference>
<evidence type="ECO:0000313" key="5">
    <source>
        <dbReference type="EMBL" id="CUC10641.1"/>
    </source>
</evidence>
<protein>
    <submittedName>
        <fullName evidence="5">Uncharacterized protein</fullName>
    </submittedName>
</protein>
<dbReference type="VEuPathDB" id="CryptoDB:Cvel_10546"/>
<dbReference type="SMART" id="SM00248">
    <property type="entry name" value="ANK"/>
    <property type="match status" value="2"/>
</dbReference>
<dbReference type="PANTHER" id="PTHR24173">
    <property type="entry name" value="ANKYRIN REPEAT CONTAINING"/>
    <property type="match status" value="1"/>
</dbReference>
<dbReference type="InterPro" id="IPR002110">
    <property type="entry name" value="Ankyrin_rpt"/>
</dbReference>
<feature type="compositionally biased region" description="Basic and acidic residues" evidence="4">
    <location>
        <begin position="346"/>
        <end position="366"/>
    </location>
</feature>
<dbReference type="PANTHER" id="PTHR24173:SF74">
    <property type="entry name" value="ANKYRIN REPEAT DOMAIN-CONTAINING PROTEIN 16"/>
    <property type="match status" value="1"/>
</dbReference>
<evidence type="ECO:0000256" key="2">
    <source>
        <dbReference type="ARBA" id="ARBA00023043"/>
    </source>
</evidence>
<dbReference type="SUPFAM" id="SSF48403">
    <property type="entry name" value="Ankyrin repeat"/>
    <property type="match status" value="1"/>
</dbReference>